<protein>
    <recommendedName>
        <fullName evidence="9">Efflux pump membrane transporter</fullName>
    </recommendedName>
</protein>
<keyword evidence="5 9" id="KW-0997">Cell inner membrane</keyword>
<feature type="transmembrane region" description="Helical" evidence="9">
    <location>
        <begin position="895"/>
        <end position="919"/>
    </location>
</feature>
<dbReference type="GO" id="GO:0015562">
    <property type="term" value="F:efflux transmembrane transporter activity"/>
    <property type="evidence" value="ECO:0007669"/>
    <property type="project" value="InterPro"/>
</dbReference>
<keyword evidence="7 9" id="KW-1133">Transmembrane helix</keyword>
<dbReference type="FunCoup" id="A0A5Q0BI13">
    <property type="interactions" value="617"/>
</dbReference>
<feature type="transmembrane region" description="Helical" evidence="9">
    <location>
        <begin position="394"/>
        <end position="417"/>
    </location>
</feature>
<dbReference type="InterPro" id="IPR001036">
    <property type="entry name" value="Acrflvin-R"/>
</dbReference>
<evidence type="ECO:0000256" key="7">
    <source>
        <dbReference type="ARBA" id="ARBA00022989"/>
    </source>
</evidence>
<dbReference type="InterPro" id="IPR004764">
    <property type="entry name" value="MdtF-like"/>
</dbReference>
<feature type="transmembrane region" description="Helical" evidence="9">
    <location>
        <begin position="536"/>
        <end position="557"/>
    </location>
</feature>
<proteinExistence type="inferred from homology"/>
<dbReference type="OrthoDB" id="9757904at2"/>
<dbReference type="InterPro" id="IPR027463">
    <property type="entry name" value="AcrB_DN_DC_subdom"/>
</dbReference>
<keyword evidence="12" id="KW-1185">Reference proteome</keyword>
<dbReference type="PANTHER" id="PTHR32063:SF11">
    <property type="entry name" value="CATION OR DRUG EFFLUX SYSTEM PROTEIN"/>
    <property type="match status" value="1"/>
</dbReference>
<dbReference type="GO" id="GO:0005886">
    <property type="term" value="C:plasma membrane"/>
    <property type="evidence" value="ECO:0007669"/>
    <property type="project" value="UniProtKB-SubCell"/>
</dbReference>
<feature type="transmembrane region" description="Helical" evidence="9">
    <location>
        <begin position="974"/>
        <end position="995"/>
    </location>
</feature>
<keyword evidence="3 9" id="KW-0813">Transport</keyword>
<dbReference type="Pfam" id="PF00873">
    <property type="entry name" value="ACR_tran"/>
    <property type="match status" value="1"/>
</dbReference>
<dbReference type="Gene3D" id="3.30.70.1440">
    <property type="entry name" value="Multidrug efflux transporter AcrB pore domain"/>
    <property type="match status" value="1"/>
</dbReference>
<dbReference type="NCBIfam" id="TIGR00915">
    <property type="entry name" value="2A0602"/>
    <property type="match status" value="1"/>
</dbReference>
<feature type="transmembrane region" description="Helical" evidence="9">
    <location>
        <begin position="925"/>
        <end position="946"/>
    </location>
</feature>
<evidence type="ECO:0000256" key="9">
    <source>
        <dbReference type="RuleBase" id="RU364070"/>
    </source>
</evidence>
<gene>
    <name evidence="11" type="ORF">F6R98_13285</name>
</gene>
<dbReference type="SUPFAM" id="SSF82693">
    <property type="entry name" value="Multidrug efflux transporter AcrB pore domain, PN1, PN2, PC1 and PC2 subdomains"/>
    <property type="match status" value="3"/>
</dbReference>
<evidence type="ECO:0000256" key="5">
    <source>
        <dbReference type="ARBA" id="ARBA00022519"/>
    </source>
</evidence>
<dbReference type="RefSeq" id="WP_153249454.1">
    <property type="nucleotide sequence ID" value="NZ_CP044205.1"/>
</dbReference>
<organism evidence="11 12">
    <name type="scientific">Candidatus Methylospira mobilis</name>
    <dbReference type="NCBI Taxonomy" id="1808979"/>
    <lineage>
        <taxon>Bacteria</taxon>
        <taxon>Pseudomonadati</taxon>
        <taxon>Pseudomonadota</taxon>
        <taxon>Gammaproteobacteria</taxon>
        <taxon>Methylococcales</taxon>
        <taxon>Methylococcaceae</taxon>
        <taxon>Candidatus Methylospira</taxon>
    </lineage>
</organism>
<evidence type="ECO:0000256" key="8">
    <source>
        <dbReference type="ARBA" id="ARBA00023136"/>
    </source>
</evidence>
<dbReference type="Gene3D" id="1.20.1640.10">
    <property type="entry name" value="Multidrug efflux transporter AcrB transmembrane domain"/>
    <property type="match status" value="2"/>
</dbReference>
<evidence type="ECO:0000256" key="3">
    <source>
        <dbReference type="ARBA" id="ARBA00022448"/>
    </source>
</evidence>
<comment type="subcellular location">
    <subcellularLocation>
        <location evidence="1 9">Cell inner membrane</location>
        <topology evidence="1 9">Multi-pass membrane protein</topology>
    </subcellularLocation>
</comment>
<dbReference type="Gene3D" id="3.30.2090.10">
    <property type="entry name" value="Multidrug efflux transporter AcrB TolC docking domain, DN and DC subdomains"/>
    <property type="match status" value="2"/>
</dbReference>
<dbReference type="PRINTS" id="PR00702">
    <property type="entry name" value="ACRIFLAVINRP"/>
</dbReference>
<dbReference type="Gene3D" id="3.30.70.1430">
    <property type="entry name" value="Multidrug efflux transporter AcrB pore domain"/>
    <property type="match status" value="2"/>
</dbReference>
<dbReference type="EMBL" id="CP044205">
    <property type="protein sequence ID" value="QFY43470.1"/>
    <property type="molecule type" value="Genomic_DNA"/>
</dbReference>
<dbReference type="SUPFAM" id="SSF82866">
    <property type="entry name" value="Multidrug efflux transporter AcrB transmembrane domain"/>
    <property type="match status" value="2"/>
</dbReference>
<dbReference type="SUPFAM" id="SSF82714">
    <property type="entry name" value="Multidrug efflux transporter AcrB TolC docking domain, DN and DC subdomains"/>
    <property type="match status" value="2"/>
</dbReference>
<name>A0A5Q0BI13_9GAMM</name>
<evidence type="ECO:0000256" key="1">
    <source>
        <dbReference type="ARBA" id="ARBA00004429"/>
    </source>
</evidence>
<evidence type="ECO:0000256" key="4">
    <source>
        <dbReference type="ARBA" id="ARBA00022475"/>
    </source>
</evidence>
<keyword evidence="6 9" id="KW-0812">Transmembrane</keyword>
<feature type="transmembrane region" description="Helical" evidence="9">
    <location>
        <begin position="12"/>
        <end position="32"/>
    </location>
</feature>
<feature type="transmembrane region" description="Helical" evidence="9">
    <location>
        <begin position="870"/>
        <end position="888"/>
    </location>
</feature>
<dbReference type="Gene3D" id="3.30.70.1320">
    <property type="entry name" value="Multidrug efflux transporter AcrB pore domain like"/>
    <property type="match status" value="1"/>
</dbReference>
<feature type="transmembrane region" description="Helical" evidence="9">
    <location>
        <begin position="367"/>
        <end position="388"/>
    </location>
</feature>
<reference evidence="11 12" key="1">
    <citation type="submission" date="2019-09" db="EMBL/GenBank/DDBJ databases">
        <title>Ecophysiology of the spiral-shaped methanotroph Methylospira mobilis as revealed by the complete genome sequence.</title>
        <authorList>
            <person name="Oshkin I.Y."/>
            <person name="Dedysh S.N."/>
            <person name="Miroshnikov K."/>
            <person name="Danilova O.V."/>
            <person name="Hakobyan A."/>
            <person name="Liesack W."/>
        </authorList>
    </citation>
    <scope>NUCLEOTIDE SEQUENCE [LARGE SCALE GENOMIC DNA]</scope>
    <source>
        <strain evidence="11 12">Shm1</strain>
    </source>
</reference>
<feature type="domain" description="SSD" evidence="10">
    <location>
        <begin position="370"/>
        <end position="495"/>
    </location>
</feature>
<sequence length="1043" mass="113698">MPRFFILHPTVSIVISIFMVLLGLIAMVQLPVAQYPSIAPPEVQLLANYVGADALAVEQAVATPIEQQMSGVDNMLYMTSINSGNGSIRLAVDFDVKTDPNTDMILMQIRYSQAEAQVPIDVRNYGVTIRKGTSSPLALFALFSPKSTYDPLFLASYAQINLYDPLARLPGIGQVNVFGSGQYAMRFWVRPDTLAKLNITVNDIITALQAQNTVNPSGQIGAEPAPPGQEFTYTVRSQGRLISSEQFENIIIRANPDGSIVRMRDVARAELGAQYYTQRGRMNGGNAAIIAIYQLPGSNAIETVNRAKALMEDLKTRFPEDIDYVVSLDTTKAVTQGIKEIVKTLYEAVILVACVVFVFLQGWRATLIPLLAVPVSLIGTFMFFPFFGFSINTLSLLGLVLAIGLVVDDAIVVVEAVERNIEHGMSPRAAALRAMEQVTGPIVATTLILGAVFIPAAFIPGITGRMYQQFAITISVSVFISGFNALSLSPALAALLLKPRDEPKSVIGRFFAAFNRWFERMTVRYIGACRFFIRKFAIALLLLGLLAASGSFLGGVLPASFIPEEDQGYFYINVQLPPAASIQRTDEVTRRVDEILKQTPGIERFNLTIGFSLLSTATTTYSAFYFVTLKPWDERDPQGLTAKKMMQDLNRRFAQMPEAQVFTFSPPAIPGVGTAGGITFVLEDKAGQDVGFLAENTRTFMEAARKRSEFSSVNTIFIPSVPQFFADVNRDQVLKQGIDLASVYKTLQVYMGGAFVNYFNRFGRTWQVYVQADGAFRGDTDEIAQFYVRNSEGKPVPMSALVEMKRSNGPEFTQRYNGYRSAQLNISLAPGYSSGQGMAALEQVFAETMPRGMGYDYMGMSFQEKLAAKGVSPSLVFAFSILMAFLILAAQYESWALPVSVMMGTPVAMFGAFAALGVMGLENDVFAQIGLVTLIGLAAKNAILIVEYARVEQKNGKSVVDAALTAAKVRLRPILMTAFTFLLGVLPLALASGAGAQQRQILGVTLIGGTLAASFIGILLIPASYYVVETWLVGSKARDRAPD</sequence>
<evidence type="ECO:0000313" key="12">
    <source>
        <dbReference type="Proteomes" id="UP000325755"/>
    </source>
</evidence>
<dbReference type="FunFam" id="1.20.1640.10:FF:000001">
    <property type="entry name" value="Efflux pump membrane transporter"/>
    <property type="match status" value="1"/>
</dbReference>
<feature type="transmembrane region" description="Helical" evidence="9">
    <location>
        <begin position="470"/>
        <end position="497"/>
    </location>
</feature>
<dbReference type="GO" id="GO:0042910">
    <property type="term" value="F:xenobiotic transmembrane transporter activity"/>
    <property type="evidence" value="ECO:0007669"/>
    <property type="project" value="TreeGrafter"/>
</dbReference>
<dbReference type="PROSITE" id="PS50156">
    <property type="entry name" value="SSD"/>
    <property type="match status" value="1"/>
</dbReference>
<dbReference type="KEGG" id="mmob:F6R98_13285"/>
<comment type="similarity">
    <text evidence="2 9">Belongs to the resistance-nodulation-cell division (RND) (TC 2.A.6) family.</text>
</comment>
<evidence type="ECO:0000313" key="11">
    <source>
        <dbReference type="EMBL" id="QFY43470.1"/>
    </source>
</evidence>
<feature type="transmembrane region" description="Helical" evidence="9">
    <location>
        <begin position="344"/>
        <end position="360"/>
    </location>
</feature>
<evidence type="ECO:0000256" key="2">
    <source>
        <dbReference type="ARBA" id="ARBA00010942"/>
    </source>
</evidence>
<dbReference type="GO" id="GO:0009636">
    <property type="term" value="P:response to toxic substance"/>
    <property type="evidence" value="ECO:0007669"/>
    <property type="project" value="UniProtKB-ARBA"/>
</dbReference>
<keyword evidence="8 9" id="KW-0472">Membrane</keyword>
<evidence type="ECO:0000259" key="10">
    <source>
        <dbReference type="PROSITE" id="PS50156"/>
    </source>
</evidence>
<keyword evidence="4" id="KW-1003">Cell membrane</keyword>
<feature type="transmembrane region" description="Helical" evidence="9">
    <location>
        <begin position="1001"/>
        <end position="1028"/>
    </location>
</feature>
<dbReference type="InParanoid" id="A0A5Q0BI13"/>
<dbReference type="PANTHER" id="PTHR32063">
    <property type="match status" value="1"/>
</dbReference>
<dbReference type="Proteomes" id="UP000325755">
    <property type="component" value="Chromosome"/>
</dbReference>
<accession>A0A5Q0BI13</accession>
<dbReference type="InterPro" id="IPR000731">
    <property type="entry name" value="SSD"/>
</dbReference>
<evidence type="ECO:0000256" key="6">
    <source>
        <dbReference type="ARBA" id="ARBA00022692"/>
    </source>
</evidence>
<feature type="transmembrane region" description="Helical" evidence="9">
    <location>
        <begin position="438"/>
        <end position="458"/>
    </location>
</feature>
<dbReference type="AlphaFoldDB" id="A0A5Q0BI13"/>